<name>A0A914HTC9_GLORO</name>
<evidence type="ECO:0000313" key="3">
    <source>
        <dbReference type="WBParaSite" id="Gr19_v10_g3578.t1"/>
    </source>
</evidence>
<keyword evidence="1" id="KW-0472">Membrane</keyword>
<proteinExistence type="predicted"/>
<sequence>MNVIIFTTIWSKKESVNGKAISANCHANHNSSNKNKLDETTFSSFAHRKNSHFETMMKAILLVFAIARAVPIGVHISAV</sequence>
<feature type="transmembrane region" description="Helical" evidence="1">
    <location>
        <begin position="59"/>
        <end position="78"/>
    </location>
</feature>
<evidence type="ECO:0000313" key="2">
    <source>
        <dbReference type="Proteomes" id="UP000887572"/>
    </source>
</evidence>
<reference evidence="3" key="1">
    <citation type="submission" date="2022-11" db="UniProtKB">
        <authorList>
            <consortium name="WormBaseParasite"/>
        </authorList>
    </citation>
    <scope>IDENTIFICATION</scope>
</reference>
<dbReference type="Proteomes" id="UP000887572">
    <property type="component" value="Unplaced"/>
</dbReference>
<dbReference type="AlphaFoldDB" id="A0A914HTC9"/>
<keyword evidence="1" id="KW-0812">Transmembrane</keyword>
<dbReference type="WBParaSite" id="Gr19_v10_g3578.t1">
    <property type="protein sequence ID" value="Gr19_v10_g3578.t1"/>
    <property type="gene ID" value="Gr19_v10_g3578"/>
</dbReference>
<keyword evidence="1" id="KW-1133">Transmembrane helix</keyword>
<accession>A0A914HTC9</accession>
<organism evidence="2 3">
    <name type="scientific">Globodera rostochiensis</name>
    <name type="common">Golden nematode worm</name>
    <name type="synonym">Heterodera rostochiensis</name>
    <dbReference type="NCBI Taxonomy" id="31243"/>
    <lineage>
        <taxon>Eukaryota</taxon>
        <taxon>Metazoa</taxon>
        <taxon>Ecdysozoa</taxon>
        <taxon>Nematoda</taxon>
        <taxon>Chromadorea</taxon>
        <taxon>Rhabditida</taxon>
        <taxon>Tylenchina</taxon>
        <taxon>Tylenchomorpha</taxon>
        <taxon>Tylenchoidea</taxon>
        <taxon>Heteroderidae</taxon>
        <taxon>Heteroderinae</taxon>
        <taxon>Globodera</taxon>
    </lineage>
</organism>
<keyword evidence="2" id="KW-1185">Reference proteome</keyword>
<protein>
    <submittedName>
        <fullName evidence="3">Uncharacterized protein</fullName>
    </submittedName>
</protein>
<evidence type="ECO:0000256" key="1">
    <source>
        <dbReference type="SAM" id="Phobius"/>
    </source>
</evidence>